<name>A0A1M5D2Z4_9BACT</name>
<dbReference type="EMBL" id="FQVB01000022">
    <property type="protein sequence ID" value="SHF61255.1"/>
    <property type="molecule type" value="Genomic_DNA"/>
</dbReference>
<evidence type="ECO:0000313" key="2">
    <source>
        <dbReference type="EMBL" id="SHF61255.1"/>
    </source>
</evidence>
<evidence type="ECO:0000313" key="3">
    <source>
        <dbReference type="Proteomes" id="UP000184076"/>
    </source>
</evidence>
<dbReference type="STRING" id="1121391.SAMN02745206_02330"/>
<organism evidence="2 3">
    <name type="scientific">Desulfacinum infernum DSM 9756</name>
    <dbReference type="NCBI Taxonomy" id="1121391"/>
    <lineage>
        <taxon>Bacteria</taxon>
        <taxon>Pseudomonadati</taxon>
        <taxon>Thermodesulfobacteriota</taxon>
        <taxon>Syntrophobacteria</taxon>
        <taxon>Syntrophobacterales</taxon>
        <taxon>Syntrophobacteraceae</taxon>
        <taxon>Desulfacinum</taxon>
    </lineage>
</organism>
<protein>
    <submittedName>
        <fullName evidence="2">Uncharacterized protein</fullName>
    </submittedName>
</protein>
<evidence type="ECO:0000256" key="1">
    <source>
        <dbReference type="SAM" id="Coils"/>
    </source>
</evidence>
<keyword evidence="3" id="KW-1185">Reference proteome</keyword>
<sequence>MTLRALAAELYQSIRRVEELEKKIAELSPEDPARIALERDLAEAKKERDRLKGALEGAKA</sequence>
<accession>A0A1M5D2Z4</accession>
<dbReference type="OrthoDB" id="9954485at2"/>
<dbReference type="Proteomes" id="UP000184076">
    <property type="component" value="Unassembled WGS sequence"/>
</dbReference>
<proteinExistence type="predicted"/>
<reference evidence="3" key="1">
    <citation type="submission" date="2016-11" db="EMBL/GenBank/DDBJ databases">
        <authorList>
            <person name="Varghese N."/>
            <person name="Submissions S."/>
        </authorList>
    </citation>
    <scope>NUCLEOTIDE SEQUENCE [LARGE SCALE GENOMIC DNA]</scope>
    <source>
        <strain evidence="3">DSM 9756</strain>
    </source>
</reference>
<feature type="coiled-coil region" evidence="1">
    <location>
        <begin position="3"/>
        <end position="54"/>
    </location>
</feature>
<dbReference type="AlphaFoldDB" id="A0A1M5D2Z4"/>
<keyword evidence="1" id="KW-0175">Coiled coil</keyword>
<dbReference type="RefSeq" id="WP_073039655.1">
    <property type="nucleotide sequence ID" value="NZ_FQVB01000022.1"/>
</dbReference>
<gene>
    <name evidence="2" type="ORF">SAMN02745206_02330</name>
</gene>